<dbReference type="Gene3D" id="3.30.420.10">
    <property type="entry name" value="Ribonuclease H-like superfamily/Ribonuclease H"/>
    <property type="match status" value="1"/>
</dbReference>
<dbReference type="OrthoDB" id="10250935at2759"/>
<keyword evidence="10" id="KW-1185">Reference proteome</keyword>
<keyword evidence="5" id="KW-0269">Exonuclease</keyword>
<dbReference type="GO" id="GO:0008296">
    <property type="term" value="F:3'-5'-DNA exonuclease activity"/>
    <property type="evidence" value="ECO:0007669"/>
    <property type="project" value="TreeGrafter"/>
</dbReference>
<evidence type="ECO:0000256" key="3">
    <source>
        <dbReference type="ARBA" id="ARBA00022723"/>
    </source>
</evidence>
<evidence type="ECO:0000259" key="9">
    <source>
        <dbReference type="SMART" id="SM00479"/>
    </source>
</evidence>
<keyword evidence="2" id="KW-0540">Nuclease</keyword>
<sequence length="321" mass="35934">MSETESKDDLESVIKIQTFVFFDLETTGFIHGSSVPRITEISLIATARDSLLSTDLTLPRVLHKLLIPLQPMRLIPLEISKITGLYNDLLEHEKSFDHHASDLLNSFISRLHPPVCFVAHNGNRFDYPIILSELNRIGGTLSKNILCVDSLDAFKNFFNHGHPDESKKPVAPLIVSSNESTTFFDDGCDAELSAALDAYEVSSTSLRNECVDVKYVQSRQKLNETTPTHQKSNPMNIKPRKPFKNKDGSLAKKRLPFTYGPPTNFKLETLYRHLIGVDPRNSHSAEDDSLSLLTCVLKIGVSFVSWADRNAGPLIRCAIKK</sequence>
<evidence type="ECO:0000313" key="10">
    <source>
        <dbReference type="Proteomes" id="UP000829291"/>
    </source>
</evidence>
<name>A0A6J0C5B5_NEOLC</name>
<dbReference type="KEGG" id="nlo:107225659"/>
<feature type="region of interest" description="Disordered" evidence="8">
    <location>
        <begin position="222"/>
        <end position="245"/>
    </location>
</feature>
<dbReference type="AlphaFoldDB" id="A0A6J0C5B5"/>
<comment type="cofactor">
    <cofactor evidence="1">
        <name>Mg(2+)</name>
        <dbReference type="ChEBI" id="CHEBI:18420"/>
    </cofactor>
</comment>
<evidence type="ECO:0000256" key="2">
    <source>
        <dbReference type="ARBA" id="ARBA00022722"/>
    </source>
</evidence>
<dbReference type="RefSeq" id="XP_015521722.1">
    <property type="nucleotide sequence ID" value="XM_015666236.2"/>
</dbReference>
<dbReference type="PANTHER" id="PTHR13058">
    <property type="entry name" value="THREE PRIME REPAIR EXONUCLEASE 1, 2"/>
    <property type="match status" value="1"/>
</dbReference>
<keyword evidence="4" id="KW-0378">Hydrolase</keyword>
<organism evidence="11">
    <name type="scientific">Neodiprion lecontei</name>
    <name type="common">Redheaded pine sawfly</name>
    <dbReference type="NCBI Taxonomy" id="441921"/>
    <lineage>
        <taxon>Eukaryota</taxon>
        <taxon>Metazoa</taxon>
        <taxon>Ecdysozoa</taxon>
        <taxon>Arthropoda</taxon>
        <taxon>Hexapoda</taxon>
        <taxon>Insecta</taxon>
        <taxon>Pterygota</taxon>
        <taxon>Neoptera</taxon>
        <taxon>Endopterygota</taxon>
        <taxon>Hymenoptera</taxon>
        <taxon>Tenthredinoidea</taxon>
        <taxon>Diprionidae</taxon>
        <taxon>Diprioninae</taxon>
        <taxon>Neodiprion</taxon>
    </lineage>
</organism>
<dbReference type="GO" id="GO:0046872">
    <property type="term" value="F:metal ion binding"/>
    <property type="evidence" value="ECO:0007669"/>
    <property type="project" value="UniProtKB-KW"/>
</dbReference>
<dbReference type="FunCoup" id="A0A6J0C5B5">
    <property type="interactions" value="85"/>
</dbReference>
<dbReference type="Pfam" id="PF00929">
    <property type="entry name" value="RNase_T"/>
    <property type="match status" value="1"/>
</dbReference>
<dbReference type="SUPFAM" id="SSF53098">
    <property type="entry name" value="Ribonuclease H-like"/>
    <property type="match status" value="1"/>
</dbReference>
<accession>A0A6J0C5B5</accession>
<feature type="compositionally biased region" description="Polar residues" evidence="8">
    <location>
        <begin position="222"/>
        <end position="235"/>
    </location>
</feature>
<evidence type="ECO:0000313" key="11">
    <source>
        <dbReference type="RefSeq" id="XP_015521722.1"/>
    </source>
</evidence>
<evidence type="ECO:0000256" key="6">
    <source>
        <dbReference type="ARBA" id="ARBA00022842"/>
    </source>
</evidence>
<dbReference type="InterPro" id="IPR040393">
    <property type="entry name" value="TREX1/2"/>
</dbReference>
<evidence type="ECO:0000256" key="1">
    <source>
        <dbReference type="ARBA" id="ARBA00001946"/>
    </source>
</evidence>
<dbReference type="SMART" id="SM00479">
    <property type="entry name" value="EXOIII"/>
    <property type="match status" value="1"/>
</dbReference>
<dbReference type="GO" id="GO:0005737">
    <property type="term" value="C:cytoplasm"/>
    <property type="evidence" value="ECO:0007669"/>
    <property type="project" value="TreeGrafter"/>
</dbReference>
<dbReference type="InterPro" id="IPR036397">
    <property type="entry name" value="RNaseH_sf"/>
</dbReference>
<dbReference type="Proteomes" id="UP000829291">
    <property type="component" value="Chromosome 2"/>
</dbReference>
<dbReference type="InterPro" id="IPR012337">
    <property type="entry name" value="RNaseH-like_sf"/>
</dbReference>
<feature type="domain" description="Exonuclease" evidence="9">
    <location>
        <begin position="18"/>
        <end position="305"/>
    </location>
</feature>
<evidence type="ECO:0000256" key="7">
    <source>
        <dbReference type="ARBA" id="ARBA00025769"/>
    </source>
</evidence>
<dbReference type="GO" id="GO:0006308">
    <property type="term" value="P:DNA catabolic process"/>
    <property type="evidence" value="ECO:0007669"/>
    <property type="project" value="TreeGrafter"/>
</dbReference>
<dbReference type="InterPro" id="IPR013520">
    <property type="entry name" value="Ribonucl_H"/>
</dbReference>
<gene>
    <name evidence="11" type="primary">LOC107225659</name>
</gene>
<comment type="similarity">
    <text evidence="7">Belongs to the exonuclease superfamily. TREX family.</text>
</comment>
<dbReference type="GeneID" id="107225659"/>
<dbReference type="PANTHER" id="PTHR13058:SF19">
    <property type="entry name" value="LD40940P"/>
    <property type="match status" value="1"/>
</dbReference>
<keyword evidence="3" id="KW-0479">Metal-binding</keyword>
<reference evidence="11" key="1">
    <citation type="submission" date="2025-08" db="UniProtKB">
        <authorList>
            <consortium name="RefSeq"/>
        </authorList>
    </citation>
    <scope>IDENTIFICATION</scope>
    <source>
        <tissue evidence="11">Thorax and Abdomen</tissue>
    </source>
</reference>
<evidence type="ECO:0000256" key="5">
    <source>
        <dbReference type="ARBA" id="ARBA00022839"/>
    </source>
</evidence>
<dbReference type="GO" id="GO:0003676">
    <property type="term" value="F:nucleic acid binding"/>
    <property type="evidence" value="ECO:0007669"/>
    <property type="project" value="InterPro"/>
</dbReference>
<dbReference type="InParanoid" id="A0A6J0C5B5"/>
<proteinExistence type="inferred from homology"/>
<keyword evidence="6" id="KW-0460">Magnesium</keyword>
<protein>
    <submittedName>
        <fullName evidence="11">Uncharacterized protein LOC107225659</fullName>
    </submittedName>
</protein>
<evidence type="ECO:0000256" key="4">
    <source>
        <dbReference type="ARBA" id="ARBA00022801"/>
    </source>
</evidence>
<evidence type="ECO:0000256" key="8">
    <source>
        <dbReference type="SAM" id="MobiDB-lite"/>
    </source>
</evidence>